<dbReference type="InterPro" id="IPR046879">
    <property type="entry name" value="KANL3/Tex30_Abhydrolase"/>
</dbReference>
<gene>
    <name evidence="2" type="ORF">ACFSE6_16045</name>
</gene>
<dbReference type="EMBL" id="JBHUEE010000009">
    <property type="protein sequence ID" value="MFD1719356.1"/>
    <property type="molecule type" value="Genomic_DNA"/>
</dbReference>
<dbReference type="Proteomes" id="UP001597277">
    <property type="component" value="Unassembled WGS sequence"/>
</dbReference>
<accession>A0ABW4L7I8</accession>
<dbReference type="PANTHER" id="PTHR13136">
    <property type="entry name" value="TESTIS DEVELOPMENT PROTEIN PRTD"/>
    <property type="match status" value="1"/>
</dbReference>
<proteinExistence type="predicted"/>
<sequence length="213" mass="21630">MTEAGNDGPTESLVETAHGPARVYLTAPATGSGLLVLGHGAGGGVTAKDLQATAQVATGLDLAVALVEQPYRVAGRRSPAPAKQLDAAWTAVLTHLRSGRPDGPLIAGGRSSGARVACRTATDVDAAAVLCLAFPLRPPGRTKAGEPKPSRIGELDGAGVPTLVVQGESDPFGMPPHAPGRHVVRLRGNHSLSSDMPGLRAAVEEWLRGVVAG</sequence>
<evidence type="ECO:0000259" key="1">
    <source>
        <dbReference type="Pfam" id="PF20408"/>
    </source>
</evidence>
<dbReference type="InterPro" id="IPR026555">
    <property type="entry name" value="NSL3/Tex30"/>
</dbReference>
<evidence type="ECO:0000313" key="2">
    <source>
        <dbReference type="EMBL" id="MFD1719356.1"/>
    </source>
</evidence>
<dbReference type="Pfam" id="PF20408">
    <property type="entry name" value="Abhydrolase_11"/>
    <property type="match status" value="1"/>
</dbReference>
<keyword evidence="3" id="KW-1185">Reference proteome</keyword>
<dbReference type="SUPFAM" id="SSF53474">
    <property type="entry name" value="alpha/beta-Hydrolases"/>
    <property type="match status" value="1"/>
</dbReference>
<reference evidence="3" key="1">
    <citation type="journal article" date="2019" name="Int. J. Syst. Evol. Microbiol.">
        <title>The Global Catalogue of Microorganisms (GCM) 10K type strain sequencing project: providing services to taxonomists for standard genome sequencing and annotation.</title>
        <authorList>
            <consortium name="The Broad Institute Genomics Platform"/>
            <consortium name="The Broad Institute Genome Sequencing Center for Infectious Disease"/>
            <person name="Wu L."/>
            <person name="Ma J."/>
        </authorList>
    </citation>
    <scope>NUCLEOTIDE SEQUENCE [LARGE SCALE GENOMIC DNA]</scope>
    <source>
        <strain evidence="3">JCM 17130</strain>
    </source>
</reference>
<dbReference type="GO" id="GO:0016787">
    <property type="term" value="F:hydrolase activity"/>
    <property type="evidence" value="ECO:0007669"/>
    <property type="project" value="UniProtKB-KW"/>
</dbReference>
<organism evidence="2 3">
    <name type="scientific">Georgenia deserti</name>
    <dbReference type="NCBI Taxonomy" id="2093781"/>
    <lineage>
        <taxon>Bacteria</taxon>
        <taxon>Bacillati</taxon>
        <taxon>Actinomycetota</taxon>
        <taxon>Actinomycetes</taxon>
        <taxon>Micrococcales</taxon>
        <taxon>Bogoriellaceae</taxon>
        <taxon>Georgenia</taxon>
    </lineage>
</organism>
<protein>
    <submittedName>
        <fullName evidence="2">Alpha/beta family hydrolase</fullName>
    </submittedName>
</protein>
<dbReference type="PANTHER" id="PTHR13136:SF11">
    <property type="entry name" value="TESTIS-EXPRESSED PROTEIN 30"/>
    <property type="match status" value="1"/>
</dbReference>
<comment type="caution">
    <text evidence="2">The sequence shown here is derived from an EMBL/GenBank/DDBJ whole genome shotgun (WGS) entry which is preliminary data.</text>
</comment>
<keyword evidence="2" id="KW-0378">Hydrolase</keyword>
<evidence type="ECO:0000313" key="3">
    <source>
        <dbReference type="Proteomes" id="UP001597277"/>
    </source>
</evidence>
<feature type="domain" description="KANL3/Tex30 alpha/beta hydrolase-like" evidence="1">
    <location>
        <begin position="34"/>
        <end position="175"/>
    </location>
</feature>
<dbReference type="InterPro" id="IPR029058">
    <property type="entry name" value="AB_hydrolase_fold"/>
</dbReference>
<dbReference type="RefSeq" id="WP_388009480.1">
    <property type="nucleotide sequence ID" value="NZ_JBHUEE010000009.1"/>
</dbReference>
<dbReference type="Gene3D" id="3.40.50.1820">
    <property type="entry name" value="alpha/beta hydrolase"/>
    <property type="match status" value="1"/>
</dbReference>
<name>A0ABW4L7I8_9MICO</name>